<evidence type="ECO:0000259" key="2">
    <source>
        <dbReference type="PROSITE" id="PS50031"/>
    </source>
</evidence>
<dbReference type="PANTHER" id="PTHR11216">
    <property type="entry name" value="EH DOMAIN"/>
    <property type="match status" value="1"/>
</dbReference>
<dbReference type="InterPro" id="IPR018247">
    <property type="entry name" value="EF_Hand_1_Ca_BS"/>
</dbReference>
<protein>
    <submittedName>
        <fullName evidence="4">Uncharacterized protein</fullName>
    </submittedName>
</protein>
<dbReference type="SMART" id="SM00027">
    <property type="entry name" value="EH"/>
    <property type="match status" value="1"/>
</dbReference>
<evidence type="ECO:0000259" key="3">
    <source>
        <dbReference type="PROSITE" id="PS50222"/>
    </source>
</evidence>
<dbReference type="GO" id="GO:0097708">
    <property type="term" value="C:intracellular vesicle"/>
    <property type="evidence" value="ECO:0007669"/>
    <property type="project" value="TreeGrafter"/>
</dbReference>
<dbReference type="EMBL" id="JALJAT010000001">
    <property type="protein sequence ID" value="KAK4474697.1"/>
    <property type="molecule type" value="Genomic_DNA"/>
</dbReference>
<feature type="domain" description="EF-hand" evidence="3">
    <location>
        <begin position="58"/>
        <end position="93"/>
    </location>
</feature>
<dbReference type="CDD" id="cd00052">
    <property type="entry name" value="EH"/>
    <property type="match status" value="1"/>
</dbReference>
<evidence type="ECO:0000313" key="4">
    <source>
        <dbReference type="EMBL" id="KAK4474697.1"/>
    </source>
</evidence>
<dbReference type="GO" id="GO:0005509">
    <property type="term" value="F:calcium ion binding"/>
    <property type="evidence" value="ECO:0007669"/>
    <property type="project" value="InterPro"/>
</dbReference>
<keyword evidence="1" id="KW-0106">Calcium</keyword>
<reference evidence="4" key="1">
    <citation type="submission" date="2022-04" db="EMBL/GenBank/DDBJ databases">
        <authorList>
            <person name="Xu L."/>
            <person name="Lv Z."/>
        </authorList>
    </citation>
    <scope>NUCLEOTIDE SEQUENCE</scope>
    <source>
        <strain evidence="4">LV_2022a</strain>
    </source>
</reference>
<dbReference type="Proteomes" id="UP001292079">
    <property type="component" value="Unassembled WGS sequence"/>
</dbReference>
<dbReference type="GO" id="GO:0150007">
    <property type="term" value="P:clathrin-dependent synaptic vesicle endocytosis"/>
    <property type="evidence" value="ECO:0007669"/>
    <property type="project" value="TreeGrafter"/>
</dbReference>
<feature type="domain" description="EH" evidence="2">
    <location>
        <begin position="26"/>
        <end position="114"/>
    </location>
</feature>
<name>A0AAE1ZK21_SCHME</name>
<dbReference type="PANTHER" id="PTHR11216:SF170">
    <property type="entry name" value="DYNAMIN ASSOCIATED PROTEIN 160, ISOFORM D"/>
    <property type="match status" value="1"/>
</dbReference>
<dbReference type="GO" id="GO:0042734">
    <property type="term" value="C:presynaptic membrane"/>
    <property type="evidence" value="ECO:0007669"/>
    <property type="project" value="TreeGrafter"/>
</dbReference>
<dbReference type="PROSITE" id="PS50222">
    <property type="entry name" value="EF_HAND_2"/>
    <property type="match status" value="1"/>
</dbReference>
<dbReference type="GO" id="GO:0005737">
    <property type="term" value="C:cytoplasm"/>
    <property type="evidence" value="ECO:0007669"/>
    <property type="project" value="TreeGrafter"/>
</dbReference>
<sequence length="208" mass="23287">LTHMPGVFDSGEDMSDWDHWVITTDDRVKHDAQFQFLKPVGGYITGEQARVFFMKSGLSVMVLGQIWALADMDMDGKMDKKEFSIAMFLIKKTLEGLPLPCTLPSGLKNDPQPSFVTSGVTLALSLVSDSGHNRLSSMPSSNGQDSNISSTAYQDWVISPSNVHDTDYFSINMIETNVVISQVWKQEVFFYNMVFPIPYSLIFGILRI</sequence>
<dbReference type="GO" id="GO:0060090">
    <property type="term" value="F:molecular adaptor activity"/>
    <property type="evidence" value="ECO:0007669"/>
    <property type="project" value="TreeGrafter"/>
</dbReference>
<dbReference type="PROSITE" id="PS00018">
    <property type="entry name" value="EF_HAND_1"/>
    <property type="match status" value="1"/>
</dbReference>
<feature type="non-terminal residue" evidence="4">
    <location>
        <position position="1"/>
    </location>
</feature>
<dbReference type="FunFam" id="1.10.238.10:FF:000055">
    <property type="entry name" value="Intersectin-1 isoform 1"/>
    <property type="match status" value="1"/>
</dbReference>
<dbReference type="Gene3D" id="1.10.238.10">
    <property type="entry name" value="EF-hand"/>
    <property type="match status" value="1"/>
</dbReference>
<dbReference type="SUPFAM" id="SSF47473">
    <property type="entry name" value="EF-hand"/>
    <property type="match status" value="1"/>
</dbReference>
<dbReference type="AlphaFoldDB" id="A0AAE1ZK21"/>
<reference evidence="4" key="2">
    <citation type="journal article" date="2023" name="Infect Dis Poverty">
        <title>Chromosome-scale genome of the human blood fluke Schistosoma mekongi and its implications for public health.</title>
        <authorList>
            <person name="Zhou M."/>
            <person name="Xu L."/>
            <person name="Xu D."/>
            <person name="Chen W."/>
            <person name="Khan J."/>
            <person name="Hu Y."/>
            <person name="Huang H."/>
            <person name="Wei H."/>
            <person name="Zhang Y."/>
            <person name="Chusongsang P."/>
            <person name="Tanasarnprasert K."/>
            <person name="Hu X."/>
            <person name="Limpanont Y."/>
            <person name="Lv Z."/>
        </authorList>
    </citation>
    <scope>NUCLEOTIDE SEQUENCE</scope>
    <source>
        <strain evidence="4">LV_2022a</strain>
    </source>
</reference>
<dbReference type="Pfam" id="PF12763">
    <property type="entry name" value="EH"/>
    <property type="match status" value="1"/>
</dbReference>
<evidence type="ECO:0000313" key="5">
    <source>
        <dbReference type="Proteomes" id="UP001292079"/>
    </source>
</evidence>
<dbReference type="InterPro" id="IPR002048">
    <property type="entry name" value="EF_hand_dom"/>
</dbReference>
<comment type="caution">
    <text evidence="4">The sequence shown here is derived from an EMBL/GenBank/DDBJ whole genome shotgun (WGS) entry which is preliminary data.</text>
</comment>
<keyword evidence="5" id="KW-1185">Reference proteome</keyword>
<proteinExistence type="predicted"/>
<gene>
    <name evidence="4" type="ORF">MN116_001825</name>
</gene>
<organism evidence="4 5">
    <name type="scientific">Schistosoma mekongi</name>
    <name type="common">Parasitic worm</name>
    <dbReference type="NCBI Taxonomy" id="38744"/>
    <lineage>
        <taxon>Eukaryota</taxon>
        <taxon>Metazoa</taxon>
        <taxon>Spiralia</taxon>
        <taxon>Lophotrochozoa</taxon>
        <taxon>Platyhelminthes</taxon>
        <taxon>Trematoda</taxon>
        <taxon>Digenea</taxon>
        <taxon>Strigeidida</taxon>
        <taxon>Schistosomatoidea</taxon>
        <taxon>Schistosomatidae</taxon>
        <taxon>Schistosoma</taxon>
    </lineage>
</organism>
<dbReference type="InterPro" id="IPR011992">
    <property type="entry name" value="EF-hand-dom_pair"/>
</dbReference>
<evidence type="ECO:0000256" key="1">
    <source>
        <dbReference type="ARBA" id="ARBA00022837"/>
    </source>
</evidence>
<dbReference type="InterPro" id="IPR000261">
    <property type="entry name" value="EH_dom"/>
</dbReference>
<dbReference type="PROSITE" id="PS50031">
    <property type="entry name" value="EH"/>
    <property type="match status" value="1"/>
</dbReference>
<accession>A0AAE1ZK21</accession>